<name>A0A160TUI3_9ZZZZ</name>
<evidence type="ECO:0000259" key="1">
    <source>
        <dbReference type="Pfam" id="PF14534"/>
    </source>
</evidence>
<gene>
    <name evidence="2" type="ORF">MGWOODY_XGa1116</name>
</gene>
<dbReference type="Pfam" id="PF14534">
    <property type="entry name" value="DUF4440"/>
    <property type="match status" value="1"/>
</dbReference>
<dbReference type="EMBL" id="CZRL01000077">
    <property type="protein sequence ID" value="CUS52132.1"/>
    <property type="molecule type" value="Genomic_DNA"/>
</dbReference>
<organism evidence="2">
    <name type="scientific">hydrothermal vent metagenome</name>
    <dbReference type="NCBI Taxonomy" id="652676"/>
    <lineage>
        <taxon>unclassified sequences</taxon>
        <taxon>metagenomes</taxon>
        <taxon>ecological metagenomes</taxon>
    </lineage>
</organism>
<dbReference type="InterPro" id="IPR027843">
    <property type="entry name" value="DUF4440"/>
</dbReference>
<protein>
    <recommendedName>
        <fullName evidence="1">DUF4440 domain-containing protein</fullName>
    </recommendedName>
</protein>
<reference evidence="2" key="1">
    <citation type="submission" date="2015-10" db="EMBL/GenBank/DDBJ databases">
        <authorList>
            <person name="Gilbert D.G."/>
        </authorList>
    </citation>
    <scope>NUCLEOTIDE SEQUENCE</scope>
</reference>
<sequence>MDEIIELENQRIAAMIAGDEATLDAVLADDLIYTHSTARVETKAEFIGNVTSGRTRYVSFERDDVNIRDYGDTAVVTGHAKLHVTASDRDLKFQVRFLDVYCRLNGSWQMVAWQSTKIPD</sequence>
<evidence type="ECO:0000313" key="2">
    <source>
        <dbReference type="EMBL" id="CUS52132.1"/>
    </source>
</evidence>
<dbReference type="SUPFAM" id="SSF54427">
    <property type="entry name" value="NTF2-like"/>
    <property type="match status" value="1"/>
</dbReference>
<accession>A0A160TUI3</accession>
<dbReference type="AlphaFoldDB" id="A0A160TUI3"/>
<dbReference type="Gene3D" id="3.10.450.50">
    <property type="match status" value="1"/>
</dbReference>
<feature type="domain" description="DUF4440" evidence="1">
    <location>
        <begin position="4"/>
        <end position="110"/>
    </location>
</feature>
<proteinExistence type="predicted"/>
<dbReference type="InterPro" id="IPR032710">
    <property type="entry name" value="NTF2-like_dom_sf"/>
</dbReference>